<sequence length="115" mass="12919">MSVQQHKKMGESQTMISFSDDDLEGVLLSHYDPIVIELSIDLFLVRRILIDGGSSIHILYKEAFDNLKMAEQSLKPVKTSLIGLSGEVVYPMGLVTLPVFIREPKSKISWMSHLS</sequence>
<dbReference type="Proteomes" id="UP000187406">
    <property type="component" value="Unassembled WGS sequence"/>
</dbReference>
<dbReference type="EMBL" id="BDDD01001654">
    <property type="protein sequence ID" value="GAV77645.1"/>
    <property type="molecule type" value="Genomic_DNA"/>
</dbReference>
<dbReference type="PANTHER" id="PTHR33240">
    <property type="entry name" value="OS08G0508500 PROTEIN"/>
    <property type="match status" value="1"/>
</dbReference>
<evidence type="ECO:0008006" key="3">
    <source>
        <dbReference type="Google" id="ProtNLM"/>
    </source>
</evidence>
<name>A0A1Q3CBN2_CEPFO</name>
<comment type="caution">
    <text evidence="1">The sequence shown here is derived from an EMBL/GenBank/DDBJ whole genome shotgun (WGS) entry which is preliminary data.</text>
</comment>
<gene>
    <name evidence="1" type="ORF">CFOL_v3_21116</name>
</gene>
<reference evidence="2" key="1">
    <citation type="submission" date="2016-04" db="EMBL/GenBank/DDBJ databases">
        <title>Cephalotus genome sequencing.</title>
        <authorList>
            <person name="Fukushima K."/>
            <person name="Hasebe M."/>
            <person name="Fang X."/>
        </authorList>
    </citation>
    <scope>NUCLEOTIDE SEQUENCE [LARGE SCALE GENOMIC DNA]</scope>
    <source>
        <strain evidence="2">cv. St1</strain>
    </source>
</reference>
<accession>A0A1Q3CBN2</accession>
<proteinExistence type="predicted"/>
<evidence type="ECO:0000313" key="1">
    <source>
        <dbReference type="EMBL" id="GAV77645.1"/>
    </source>
</evidence>
<keyword evidence="2" id="KW-1185">Reference proteome</keyword>
<dbReference type="AlphaFoldDB" id="A0A1Q3CBN2"/>
<protein>
    <recommendedName>
        <fullName evidence="3">RVP_2 domain-containing protein</fullName>
    </recommendedName>
</protein>
<organism evidence="1 2">
    <name type="scientific">Cephalotus follicularis</name>
    <name type="common">Albany pitcher plant</name>
    <dbReference type="NCBI Taxonomy" id="3775"/>
    <lineage>
        <taxon>Eukaryota</taxon>
        <taxon>Viridiplantae</taxon>
        <taxon>Streptophyta</taxon>
        <taxon>Embryophyta</taxon>
        <taxon>Tracheophyta</taxon>
        <taxon>Spermatophyta</taxon>
        <taxon>Magnoliopsida</taxon>
        <taxon>eudicotyledons</taxon>
        <taxon>Gunneridae</taxon>
        <taxon>Pentapetalae</taxon>
        <taxon>rosids</taxon>
        <taxon>fabids</taxon>
        <taxon>Oxalidales</taxon>
        <taxon>Cephalotaceae</taxon>
        <taxon>Cephalotus</taxon>
    </lineage>
</organism>
<dbReference type="InParanoid" id="A0A1Q3CBN2"/>
<dbReference type="PANTHER" id="PTHR33240:SF8">
    <property type="entry name" value="OS03G0439900 PROTEIN"/>
    <property type="match status" value="1"/>
</dbReference>
<evidence type="ECO:0000313" key="2">
    <source>
        <dbReference type="Proteomes" id="UP000187406"/>
    </source>
</evidence>
<dbReference type="OrthoDB" id="2919534at2759"/>